<name>A0ABN8YT36_RANTA</name>
<sequence length="134" mass="14122">MRGFPFKHLPAEGAPGSRCTLPRSQIPPPSAASGPASRPPIYPRFPPFPATLRRQDSRLAASAANNAGDPAHGRLLGPWPGLDRGGQTRRRRDPPPSDTHFRRRRGGTGGTGRAVMEAVGGPDAGRPGPEPRAA</sequence>
<evidence type="ECO:0000313" key="3">
    <source>
        <dbReference type="Proteomes" id="UP001176941"/>
    </source>
</evidence>
<evidence type="ECO:0000256" key="1">
    <source>
        <dbReference type="SAM" id="MobiDB-lite"/>
    </source>
</evidence>
<keyword evidence="3" id="KW-1185">Reference proteome</keyword>
<dbReference type="EMBL" id="OX459959">
    <property type="protein sequence ID" value="CAI9164634.1"/>
    <property type="molecule type" value="Genomic_DNA"/>
</dbReference>
<evidence type="ECO:0000313" key="2">
    <source>
        <dbReference type="EMBL" id="CAI9164634.1"/>
    </source>
</evidence>
<gene>
    <name evidence="2" type="ORF">MRATA1EN1_LOCUS13596</name>
</gene>
<reference evidence="2" key="1">
    <citation type="submission" date="2023-04" db="EMBL/GenBank/DDBJ databases">
        <authorList>
            <consortium name="ELIXIR-Norway"/>
        </authorList>
    </citation>
    <scope>NUCLEOTIDE SEQUENCE [LARGE SCALE GENOMIC DNA]</scope>
</reference>
<organism evidence="2 3">
    <name type="scientific">Rangifer tarandus platyrhynchus</name>
    <name type="common">Svalbard reindeer</name>
    <dbReference type="NCBI Taxonomy" id="3082113"/>
    <lineage>
        <taxon>Eukaryota</taxon>
        <taxon>Metazoa</taxon>
        <taxon>Chordata</taxon>
        <taxon>Craniata</taxon>
        <taxon>Vertebrata</taxon>
        <taxon>Euteleostomi</taxon>
        <taxon>Mammalia</taxon>
        <taxon>Eutheria</taxon>
        <taxon>Laurasiatheria</taxon>
        <taxon>Artiodactyla</taxon>
        <taxon>Ruminantia</taxon>
        <taxon>Pecora</taxon>
        <taxon>Cervidae</taxon>
        <taxon>Odocoileinae</taxon>
        <taxon>Rangifer</taxon>
    </lineage>
</organism>
<dbReference type="Proteomes" id="UP001176941">
    <property type="component" value="Chromosome 23"/>
</dbReference>
<proteinExistence type="predicted"/>
<protein>
    <submittedName>
        <fullName evidence="2">Uncharacterized protein</fullName>
    </submittedName>
</protein>
<feature type="compositionally biased region" description="Pro residues" evidence="1">
    <location>
        <begin position="37"/>
        <end position="49"/>
    </location>
</feature>
<feature type="region of interest" description="Disordered" evidence="1">
    <location>
        <begin position="1"/>
        <end position="134"/>
    </location>
</feature>
<accession>A0ABN8YT36</accession>